<feature type="compositionally biased region" description="Basic and acidic residues" evidence="1">
    <location>
        <begin position="63"/>
        <end position="87"/>
    </location>
</feature>
<evidence type="ECO:0000313" key="3">
    <source>
        <dbReference type="Proteomes" id="UP000219602"/>
    </source>
</evidence>
<gene>
    <name evidence="2" type="ORF">AU210_016269</name>
</gene>
<dbReference type="AlphaFoldDB" id="A0A2H3G6H5"/>
<protein>
    <submittedName>
        <fullName evidence="2">Uncharacterized protein</fullName>
    </submittedName>
</protein>
<proteinExistence type="predicted"/>
<reference evidence="2 3" key="2">
    <citation type="journal article" date="2017" name="Sci. Rep.">
        <title>A mobile pathogenicity chromosome in Fusarium oxysporum for infection of multiple cucurbit species.</title>
        <authorList>
            <person name="van Dam P."/>
            <person name="Fokkens L."/>
            <person name="Ayukawa Y."/>
            <person name="van der Gragt M."/>
            <person name="Ter Horst A."/>
            <person name="Brankovics B."/>
            <person name="Houterman P.M."/>
            <person name="Arie T."/>
            <person name="Rep M."/>
        </authorList>
    </citation>
    <scope>NUCLEOTIDE SEQUENCE [LARGE SCALE GENOMIC DNA]</scope>
    <source>
        <strain evidence="2 3">Forc016</strain>
    </source>
</reference>
<dbReference type="Proteomes" id="UP000219602">
    <property type="component" value="Unassembled WGS sequence"/>
</dbReference>
<dbReference type="EMBL" id="MABQ02000013">
    <property type="protein sequence ID" value="PCD21303.1"/>
    <property type="molecule type" value="Genomic_DNA"/>
</dbReference>
<feature type="region of interest" description="Disordered" evidence="1">
    <location>
        <begin position="280"/>
        <end position="301"/>
    </location>
</feature>
<comment type="caution">
    <text evidence="2">The sequence shown here is derived from an EMBL/GenBank/DDBJ whole genome shotgun (WGS) entry which is preliminary data.</text>
</comment>
<accession>A0A2H3G6H5</accession>
<evidence type="ECO:0000313" key="2">
    <source>
        <dbReference type="EMBL" id="PCD21303.1"/>
    </source>
</evidence>
<organism evidence="2 3">
    <name type="scientific">Fusarium oxysporum f. sp. radicis-cucumerinum</name>
    <dbReference type="NCBI Taxonomy" id="327505"/>
    <lineage>
        <taxon>Eukaryota</taxon>
        <taxon>Fungi</taxon>
        <taxon>Dikarya</taxon>
        <taxon>Ascomycota</taxon>
        <taxon>Pezizomycotina</taxon>
        <taxon>Sordariomycetes</taxon>
        <taxon>Hypocreomycetidae</taxon>
        <taxon>Hypocreales</taxon>
        <taxon>Nectriaceae</taxon>
        <taxon>Fusarium</taxon>
        <taxon>Fusarium oxysporum species complex</taxon>
    </lineage>
</organism>
<reference evidence="2 3" key="1">
    <citation type="journal article" date="2016" name="Environ. Microbiol.">
        <title>Effector profiles distinguish formae speciales of Fusarium oxysporum.</title>
        <authorList>
            <person name="van Dam P."/>
            <person name="Fokkens L."/>
            <person name="Schmidt S.M."/>
            <person name="Linmans J.H."/>
            <person name="Kistler H.C."/>
            <person name="Ma L.J."/>
            <person name="Rep M."/>
        </authorList>
    </citation>
    <scope>NUCLEOTIDE SEQUENCE [LARGE SCALE GENOMIC DNA]</scope>
    <source>
        <strain evidence="2 3">Forc016</strain>
    </source>
</reference>
<evidence type="ECO:0000256" key="1">
    <source>
        <dbReference type="SAM" id="MobiDB-lite"/>
    </source>
</evidence>
<name>A0A2H3G6H5_FUSOX</name>
<dbReference type="STRING" id="327505.A0A2H3G6H5"/>
<feature type="region of interest" description="Disordered" evidence="1">
    <location>
        <begin position="149"/>
        <end position="182"/>
    </location>
</feature>
<feature type="region of interest" description="Disordered" evidence="1">
    <location>
        <begin position="63"/>
        <end position="113"/>
    </location>
</feature>
<feature type="compositionally biased region" description="Polar residues" evidence="1">
    <location>
        <begin position="280"/>
        <end position="293"/>
    </location>
</feature>
<sequence length="394" mass="44547">MSEDDWIEDKFAYFQAWVEKFNADERGPDSLDSRLRLRPDIREVFVDVLDVLIMSLKRCTEISRDRSTRDSEPTHAGDEHPSADGEGRSASPWSDMGDNTGSQPDSPAKGNNDEEHLDLYKEQKFYIDMSIDLFLSLFQSVHEIPTKEAKNQHEPLVHRPRAKRKASQEPCAQDYKPIPPAALSSFESKESVATDISATPASKPASLRKREYMHWDITGIDLMVIDYMLEIQVQGIASIQGLFETIKGVGQSKGTADMTYEMKGDGEETLRQIDGANTISRPIQSTPLSSQDRACTRSPSEKDEEILEIVQTLRQKPNSSSLSGLLDWIVGKPESIIQRPDYETLAAALNECRMITSQLRLWAYNLSRDETQREQLVCELEEKNKKLLSLFNTG</sequence>